<accession>A0A2A5RIK1</accession>
<reference evidence="1 2" key="1">
    <citation type="submission" date="2014-12" db="EMBL/GenBank/DDBJ databases">
        <title>Draft genome sequences of 10 type strains of Lactococcus.</title>
        <authorList>
            <person name="Sun Z."/>
            <person name="Zhong Z."/>
            <person name="Liu W."/>
            <person name="Zhang W."/>
            <person name="Zhang H."/>
        </authorList>
    </citation>
    <scope>NUCLEOTIDE SEQUENCE [LARGE SCALE GENOMIC DNA]</scope>
    <source>
        <strain evidence="1 2">JCM 16395</strain>
    </source>
</reference>
<organism evidence="1 2">
    <name type="scientific">Lactococcus fujiensis JCM 16395</name>
    <dbReference type="NCBI Taxonomy" id="1291764"/>
    <lineage>
        <taxon>Bacteria</taxon>
        <taxon>Bacillati</taxon>
        <taxon>Bacillota</taxon>
        <taxon>Bacilli</taxon>
        <taxon>Lactobacillales</taxon>
        <taxon>Streptococcaceae</taxon>
        <taxon>Lactococcus</taxon>
    </lineage>
</organism>
<dbReference type="AlphaFoldDB" id="A0A2A5RIK1"/>
<evidence type="ECO:0000313" key="1">
    <source>
        <dbReference type="EMBL" id="PCR98880.1"/>
    </source>
</evidence>
<proteinExistence type="predicted"/>
<keyword evidence="2" id="KW-1185">Reference proteome</keyword>
<dbReference type="Proteomes" id="UP000218181">
    <property type="component" value="Unassembled WGS sequence"/>
</dbReference>
<dbReference type="STRING" id="1291764.GCA_001311235_02908"/>
<comment type="caution">
    <text evidence="1">The sequence shown here is derived from an EMBL/GenBank/DDBJ whole genome shotgun (WGS) entry which is preliminary data.</text>
</comment>
<gene>
    <name evidence="1" type="ORF">RT41_GL000619</name>
</gene>
<protein>
    <submittedName>
        <fullName evidence="1">Uncharacterized protein</fullName>
    </submittedName>
</protein>
<name>A0A2A5RIK1_9LACT</name>
<dbReference type="EMBL" id="JXJU01000018">
    <property type="protein sequence ID" value="PCR98880.1"/>
    <property type="molecule type" value="Genomic_DNA"/>
</dbReference>
<evidence type="ECO:0000313" key="2">
    <source>
        <dbReference type="Proteomes" id="UP000218181"/>
    </source>
</evidence>
<sequence length="45" mass="5405">MNVEEGQINAYERYQTSKMRFNRYKSMLEVLNTQITIVSQLIHLN</sequence>